<comment type="catalytic activity">
    <reaction evidence="4">
        <text>(6S)-5-formyl-5,6,7,8-tetrahydrofolate + ATP = (6R)-5,10-methenyltetrahydrofolate + ADP + phosphate</text>
        <dbReference type="Rhea" id="RHEA:10488"/>
        <dbReference type="ChEBI" id="CHEBI:30616"/>
        <dbReference type="ChEBI" id="CHEBI:43474"/>
        <dbReference type="ChEBI" id="CHEBI:57455"/>
        <dbReference type="ChEBI" id="CHEBI:57457"/>
        <dbReference type="ChEBI" id="CHEBI:456216"/>
        <dbReference type="EC" id="6.3.3.2"/>
    </reaction>
</comment>
<dbReference type="InterPro" id="IPR037171">
    <property type="entry name" value="NagB/RpiA_transferase-like"/>
</dbReference>
<proteinExistence type="inferred from homology"/>
<dbReference type="EMBL" id="CP014674">
    <property type="protein sequence ID" value="AOX16107.1"/>
    <property type="molecule type" value="Genomic_DNA"/>
</dbReference>
<evidence type="ECO:0000256" key="3">
    <source>
        <dbReference type="ARBA" id="ARBA00022840"/>
    </source>
</evidence>
<name>A0A1D8URH0_9PROT</name>
<dbReference type="AlphaFoldDB" id="A0A1D8URH0"/>
<organism evidence="5 6">
    <name type="scientific">Kozakia baliensis</name>
    <dbReference type="NCBI Taxonomy" id="153496"/>
    <lineage>
        <taxon>Bacteria</taxon>
        <taxon>Pseudomonadati</taxon>
        <taxon>Pseudomonadota</taxon>
        <taxon>Alphaproteobacteria</taxon>
        <taxon>Acetobacterales</taxon>
        <taxon>Acetobacteraceae</taxon>
        <taxon>Kozakia</taxon>
    </lineage>
</organism>
<dbReference type="GO" id="GO:0035999">
    <property type="term" value="P:tetrahydrofolate interconversion"/>
    <property type="evidence" value="ECO:0007669"/>
    <property type="project" value="TreeGrafter"/>
</dbReference>
<dbReference type="InterPro" id="IPR002698">
    <property type="entry name" value="FTHF_cligase"/>
</dbReference>
<dbReference type="SUPFAM" id="SSF100950">
    <property type="entry name" value="NagB/RpiA/CoA transferase-like"/>
    <property type="match status" value="1"/>
</dbReference>
<reference evidence="5 6" key="1">
    <citation type="journal article" date="2016" name="Microb. Cell Fact.">
        <title>Dissection of exopolysaccharide biosynthesis in Kozakia baliensis.</title>
        <authorList>
            <person name="Brandt J.U."/>
            <person name="Jakob F."/>
            <person name="Behr J."/>
            <person name="Geissler A.J."/>
            <person name="Vogel R.F."/>
        </authorList>
    </citation>
    <scope>NUCLEOTIDE SEQUENCE [LARGE SCALE GENOMIC DNA]</scope>
    <source>
        <strain evidence="5 6">DSM 14400</strain>
    </source>
</reference>
<dbReference type="Proteomes" id="UP000179145">
    <property type="component" value="Chromosome"/>
</dbReference>
<dbReference type="Gene3D" id="3.40.50.10420">
    <property type="entry name" value="NagB/RpiA/CoA transferase-like"/>
    <property type="match status" value="1"/>
</dbReference>
<dbReference type="STRING" id="153496.A0U89_02005"/>
<dbReference type="GO" id="GO:0009396">
    <property type="term" value="P:folic acid-containing compound biosynthetic process"/>
    <property type="evidence" value="ECO:0007669"/>
    <property type="project" value="TreeGrafter"/>
</dbReference>
<comment type="cofactor">
    <cofactor evidence="4">
        <name>Mg(2+)</name>
        <dbReference type="ChEBI" id="CHEBI:18420"/>
    </cofactor>
</comment>
<gene>
    <name evidence="5" type="ORF">A0U89_02005</name>
</gene>
<dbReference type="InterPro" id="IPR024185">
    <property type="entry name" value="FTHF_cligase-like_sf"/>
</dbReference>
<comment type="similarity">
    <text evidence="1 4">Belongs to the 5-formyltetrahydrofolate cyclo-ligase family.</text>
</comment>
<dbReference type="Pfam" id="PF01812">
    <property type="entry name" value="5-FTHF_cyc-lig"/>
    <property type="match status" value="1"/>
</dbReference>
<dbReference type="eggNOG" id="COG0212">
    <property type="taxonomic scope" value="Bacteria"/>
</dbReference>
<dbReference type="KEGG" id="kba:A0U89_02005"/>
<dbReference type="EC" id="6.3.3.2" evidence="4"/>
<dbReference type="NCBIfam" id="TIGR02727">
    <property type="entry name" value="MTHFS_bact"/>
    <property type="match status" value="1"/>
</dbReference>
<evidence type="ECO:0000256" key="1">
    <source>
        <dbReference type="ARBA" id="ARBA00010638"/>
    </source>
</evidence>
<evidence type="ECO:0000313" key="5">
    <source>
        <dbReference type="EMBL" id="AOX16107.1"/>
    </source>
</evidence>
<dbReference type="PANTHER" id="PTHR23407">
    <property type="entry name" value="ATPASE INHIBITOR/5-FORMYLTETRAHYDROFOLATE CYCLO-LIGASE"/>
    <property type="match status" value="1"/>
</dbReference>
<dbReference type="GO" id="GO:0005524">
    <property type="term" value="F:ATP binding"/>
    <property type="evidence" value="ECO:0007669"/>
    <property type="project" value="UniProtKB-KW"/>
</dbReference>
<dbReference type="PIRSF" id="PIRSF006806">
    <property type="entry name" value="FTHF_cligase"/>
    <property type="match status" value="1"/>
</dbReference>
<keyword evidence="4" id="KW-0479">Metal-binding</keyword>
<dbReference type="RefSeq" id="WP_070401928.1">
    <property type="nucleotide sequence ID" value="NZ_BJVW01000028.1"/>
</dbReference>
<keyword evidence="6" id="KW-1185">Reference proteome</keyword>
<evidence type="ECO:0000313" key="6">
    <source>
        <dbReference type="Proteomes" id="UP000179145"/>
    </source>
</evidence>
<keyword evidence="4" id="KW-0460">Magnesium</keyword>
<accession>A0A1D8URH0</accession>
<keyword evidence="2 4" id="KW-0547">Nucleotide-binding</keyword>
<protein>
    <recommendedName>
        <fullName evidence="4">5-formyltetrahydrofolate cyclo-ligase</fullName>
        <ecNumber evidence="4">6.3.3.2</ecNumber>
    </recommendedName>
</protein>
<dbReference type="GO" id="GO:0046872">
    <property type="term" value="F:metal ion binding"/>
    <property type="evidence" value="ECO:0007669"/>
    <property type="project" value="UniProtKB-KW"/>
</dbReference>
<evidence type="ECO:0000256" key="2">
    <source>
        <dbReference type="ARBA" id="ARBA00022741"/>
    </source>
</evidence>
<evidence type="ECO:0000256" key="4">
    <source>
        <dbReference type="RuleBase" id="RU361279"/>
    </source>
</evidence>
<dbReference type="PANTHER" id="PTHR23407:SF1">
    <property type="entry name" value="5-FORMYLTETRAHYDROFOLATE CYCLO-LIGASE"/>
    <property type="match status" value="1"/>
</dbReference>
<sequence length="194" mass="21685">MVVPHDIDQQKSALREKMRSTRAARVANAMLDVMLCEELRSAVLSTPNRNIGCVWPLPGEADLRPLCQQLHEAGRNVLLPETTPRGSALVFRHWTPDATMKPGRFGTFHPHGPVLQPDLLLVPLLAFDRAFNRLGYGGGYYDRTLEAFRCHAIGFAFNWQEVASVPCGPHDRTLDLIVTETGPIFPHEKEHSAQ</sequence>
<keyword evidence="3 4" id="KW-0067">ATP-binding</keyword>
<dbReference type="OrthoDB" id="9801938at2"/>
<dbReference type="GO" id="GO:0030272">
    <property type="term" value="F:5-formyltetrahydrofolate cyclo-ligase activity"/>
    <property type="evidence" value="ECO:0007669"/>
    <property type="project" value="UniProtKB-EC"/>
</dbReference>